<gene>
    <name evidence="7" type="ORF">CGI_10025790</name>
</gene>
<dbReference type="InterPro" id="IPR032466">
    <property type="entry name" value="Metal_Hydrolase"/>
</dbReference>
<comment type="similarity">
    <text evidence="1">Belongs to the metallo-dependent hydrolases superfamily. TatD-type hydrolase family.</text>
</comment>
<feature type="region of interest" description="Disordered" evidence="6">
    <location>
        <begin position="1"/>
        <end position="21"/>
    </location>
</feature>
<reference evidence="7" key="1">
    <citation type="journal article" date="2012" name="Nature">
        <title>The oyster genome reveals stress adaptation and complexity of shell formation.</title>
        <authorList>
            <person name="Zhang G."/>
            <person name="Fang X."/>
            <person name="Guo X."/>
            <person name="Li L."/>
            <person name="Luo R."/>
            <person name="Xu F."/>
            <person name="Yang P."/>
            <person name="Zhang L."/>
            <person name="Wang X."/>
            <person name="Qi H."/>
            <person name="Xiong Z."/>
            <person name="Que H."/>
            <person name="Xie Y."/>
            <person name="Holland P.W."/>
            <person name="Paps J."/>
            <person name="Zhu Y."/>
            <person name="Wu F."/>
            <person name="Chen Y."/>
            <person name="Wang J."/>
            <person name="Peng C."/>
            <person name="Meng J."/>
            <person name="Yang L."/>
            <person name="Liu J."/>
            <person name="Wen B."/>
            <person name="Zhang N."/>
            <person name="Huang Z."/>
            <person name="Zhu Q."/>
            <person name="Feng Y."/>
            <person name="Mount A."/>
            <person name="Hedgecock D."/>
            <person name="Xu Z."/>
            <person name="Liu Y."/>
            <person name="Domazet-Loso T."/>
            <person name="Du Y."/>
            <person name="Sun X."/>
            <person name="Zhang S."/>
            <person name="Liu B."/>
            <person name="Cheng P."/>
            <person name="Jiang X."/>
            <person name="Li J."/>
            <person name="Fan D."/>
            <person name="Wang W."/>
            <person name="Fu W."/>
            <person name="Wang T."/>
            <person name="Wang B."/>
            <person name="Zhang J."/>
            <person name="Peng Z."/>
            <person name="Li Y."/>
            <person name="Li N."/>
            <person name="Wang J."/>
            <person name="Chen M."/>
            <person name="He Y."/>
            <person name="Tan F."/>
            <person name="Song X."/>
            <person name="Zheng Q."/>
            <person name="Huang R."/>
            <person name="Yang H."/>
            <person name="Du X."/>
            <person name="Chen L."/>
            <person name="Yang M."/>
            <person name="Gaffney P.M."/>
            <person name="Wang S."/>
            <person name="Luo L."/>
            <person name="She Z."/>
            <person name="Ming Y."/>
            <person name="Huang W."/>
            <person name="Zhang S."/>
            <person name="Huang B."/>
            <person name="Zhang Y."/>
            <person name="Qu T."/>
            <person name="Ni P."/>
            <person name="Miao G."/>
            <person name="Wang J."/>
            <person name="Wang Q."/>
            <person name="Steinberg C.E."/>
            <person name="Wang H."/>
            <person name="Li N."/>
            <person name="Qian L."/>
            <person name="Zhang G."/>
            <person name="Li Y."/>
            <person name="Yang H."/>
            <person name="Liu X."/>
            <person name="Wang J."/>
            <person name="Yin Y."/>
            <person name="Wang J."/>
        </authorList>
    </citation>
    <scope>NUCLEOTIDE SEQUENCE [LARGE SCALE GENOMIC DNA]</scope>
    <source>
        <strain evidence="7">05x7-T-G4-1.051#20</strain>
    </source>
</reference>
<evidence type="ECO:0000256" key="2">
    <source>
        <dbReference type="ARBA" id="ARBA00022723"/>
    </source>
</evidence>
<dbReference type="PROSITE" id="PS01091">
    <property type="entry name" value="TATD_3"/>
    <property type="match status" value="1"/>
</dbReference>
<dbReference type="HOGENOM" id="CLU_031506_5_3_1"/>
<feature type="compositionally biased region" description="Polar residues" evidence="6">
    <location>
        <begin position="1"/>
        <end position="11"/>
    </location>
</feature>
<sequence>MNGRQGKQTGQEQKENHMGSVHVQKHENTTTVFNAILEALPARPAVEMFMVDFELDPMFTDDIHNVVDNARQAGVVAALVCAETPSDIPKVLRLCETFPDILLPCLGIHPVQKNADDIERCVTLQDFEMAVSEIEKHAHKICAIGEVGLDFQPRITPGAEHKEAQRAVLKAQVELAAKYDLPLNVHSRSAGRPTIAALKEFGAKNVLLHAFDGRPSIAMEGVKEGYFFSIPPSIVRSEQKGKLIKQLPMEHILLETDSPALSPVKGERNVPSNVQISCDYIAKEKGLTVQEVKRITTENALKLFPKLKELLK</sequence>
<dbReference type="GO" id="GO:0016788">
    <property type="term" value="F:hydrolase activity, acting on ester bonds"/>
    <property type="evidence" value="ECO:0007669"/>
    <property type="project" value="InterPro"/>
</dbReference>
<comment type="function">
    <text evidence="4">Exhibits 3'-exonuclease activities and apurinic/apyrimidinic (AP) endonuclease (in vitro). Show preferential AP endonuclease activity on double-stranded DNA substrates and 3'- exonuclease activity on single-stranded DNA.</text>
</comment>
<keyword evidence="2 5" id="KW-0479">Metal-binding</keyword>
<proteinExistence type="inferred from homology"/>
<organism evidence="7">
    <name type="scientific">Magallana gigas</name>
    <name type="common">Pacific oyster</name>
    <name type="synonym">Crassostrea gigas</name>
    <dbReference type="NCBI Taxonomy" id="29159"/>
    <lineage>
        <taxon>Eukaryota</taxon>
        <taxon>Metazoa</taxon>
        <taxon>Spiralia</taxon>
        <taxon>Lophotrochozoa</taxon>
        <taxon>Mollusca</taxon>
        <taxon>Bivalvia</taxon>
        <taxon>Autobranchia</taxon>
        <taxon>Pteriomorphia</taxon>
        <taxon>Ostreida</taxon>
        <taxon>Ostreoidea</taxon>
        <taxon>Ostreidae</taxon>
        <taxon>Magallana</taxon>
    </lineage>
</organism>
<dbReference type="EMBL" id="JH819116">
    <property type="protein sequence ID" value="EKC34428.1"/>
    <property type="molecule type" value="Genomic_DNA"/>
</dbReference>
<evidence type="ECO:0000256" key="4">
    <source>
        <dbReference type="ARBA" id="ARBA00093287"/>
    </source>
</evidence>
<feature type="binding site" evidence="5">
    <location>
        <position position="186"/>
    </location>
    <ligand>
        <name>a divalent metal cation</name>
        <dbReference type="ChEBI" id="CHEBI:60240"/>
        <label>2</label>
    </ligand>
</feature>
<dbReference type="PANTHER" id="PTHR46317">
    <property type="entry name" value="HYDROLASE OF PHP SUPERFAMILY-RELATED PROTEIN"/>
    <property type="match status" value="1"/>
</dbReference>
<dbReference type="InterPro" id="IPR001130">
    <property type="entry name" value="TatD-like"/>
</dbReference>
<accession>K1QKS6</accession>
<feature type="binding site" evidence="5">
    <location>
        <position position="257"/>
    </location>
    <ligand>
        <name>a divalent metal cation</name>
        <dbReference type="ChEBI" id="CHEBI:60240"/>
        <label>1</label>
    </ligand>
</feature>
<dbReference type="PANTHER" id="PTHR46317:SF1">
    <property type="entry name" value="HYDROLASE, TATD FAMILY"/>
    <property type="match status" value="1"/>
</dbReference>
<dbReference type="InterPro" id="IPR018228">
    <property type="entry name" value="DNase_TatD-rel_CS"/>
</dbReference>
<dbReference type="FunCoup" id="K1QKS6">
    <property type="interactions" value="279"/>
</dbReference>
<name>K1QKS6_MAGGI</name>
<keyword evidence="3" id="KW-0378">Hydrolase</keyword>
<dbReference type="GO" id="GO:0046872">
    <property type="term" value="F:metal ion binding"/>
    <property type="evidence" value="ECO:0007669"/>
    <property type="project" value="UniProtKB-KW"/>
</dbReference>
<evidence type="ECO:0000256" key="6">
    <source>
        <dbReference type="SAM" id="MobiDB-lite"/>
    </source>
</evidence>
<dbReference type="Pfam" id="PF01026">
    <property type="entry name" value="TatD_DNase"/>
    <property type="match status" value="1"/>
</dbReference>
<dbReference type="InParanoid" id="K1QKS6"/>
<feature type="binding site" evidence="5">
    <location>
        <position position="209"/>
    </location>
    <ligand>
        <name>a divalent metal cation</name>
        <dbReference type="ChEBI" id="CHEBI:60240"/>
        <label>2</label>
    </ligand>
</feature>
<dbReference type="AlphaFoldDB" id="K1QKS6"/>
<dbReference type="PIRSF" id="PIRSF005902">
    <property type="entry name" value="DNase_TatD"/>
    <property type="match status" value="1"/>
</dbReference>
<feature type="binding site" evidence="5">
    <location>
        <position position="146"/>
    </location>
    <ligand>
        <name>a divalent metal cation</name>
        <dbReference type="ChEBI" id="CHEBI:60240"/>
        <label>1</label>
    </ligand>
</feature>
<evidence type="ECO:0000256" key="5">
    <source>
        <dbReference type="PIRSR" id="PIRSR005902-1"/>
    </source>
</evidence>
<evidence type="ECO:0000256" key="3">
    <source>
        <dbReference type="ARBA" id="ARBA00022801"/>
    </source>
</evidence>
<protein>
    <submittedName>
        <fullName evidence="7">Putative deoxyribonuclease TATDN3</fullName>
    </submittedName>
</protein>
<evidence type="ECO:0000256" key="1">
    <source>
        <dbReference type="ARBA" id="ARBA00009275"/>
    </source>
</evidence>
<dbReference type="CDD" id="cd01310">
    <property type="entry name" value="TatD_DNAse"/>
    <property type="match status" value="1"/>
</dbReference>
<dbReference type="Gene3D" id="3.20.20.140">
    <property type="entry name" value="Metal-dependent hydrolases"/>
    <property type="match status" value="1"/>
</dbReference>
<dbReference type="SUPFAM" id="SSF51556">
    <property type="entry name" value="Metallo-dependent hydrolases"/>
    <property type="match status" value="1"/>
</dbReference>
<evidence type="ECO:0000313" key="7">
    <source>
        <dbReference type="EMBL" id="EKC34428.1"/>
    </source>
</evidence>